<dbReference type="PANTHER" id="PTHR23526">
    <property type="entry name" value="INTEGRAL MEMBRANE TRANSPORT PROTEIN-RELATED"/>
    <property type="match status" value="1"/>
</dbReference>
<name>A0A6J4LZK6_9ACTN</name>
<dbReference type="Gene3D" id="1.20.1250.20">
    <property type="entry name" value="MFS general substrate transporter like domains"/>
    <property type="match status" value="1"/>
</dbReference>
<dbReference type="AlphaFoldDB" id="A0A6J4LZK6"/>
<feature type="transmembrane region" description="Helical" evidence="6">
    <location>
        <begin position="302"/>
        <end position="322"/>
    </location>
</feature>
<feature type="transmembrane region" description="Helical" evidence="6">
    <location>
        <begin position="53"/>
        <end position="71"/>
    </location>
</feature>
<evidence type="ECO:0000256" key="3">
    <source>
        <dbReference type="ARBA" id="ARBA00022989"/>
    </source>
</evidence>
<dbReference type="EMBL" id="CADCUB010000119">
    <property type="protein sequence ID" value="CAA9342256.1"/>
    <property type="molecule type" value="Genomic_DNA"/>
</dbReference>
<evidence type="ECO:0000313" key="8">
    <source>
        <dbReference type="EMBL" id="CAA9342256.1"/>
    </source>
</evidence>
<dbReference type="InterPro" id="IPR011701">
    <property type="entry name" value="MFS"/>
</dbReference>
<feature type="transmembrane region" description="Helical" evidence="6">
    <location>
        <begin position="28"/>
        <end position="46"/>
    </location>
</feature>
<dbReference type="Pfam" id="PF07690">
    <property type="entry name" value="MFS_1"/>
    <property type="match status" value="1"/>
</dbReference>
<dbReference type="SUPFAM" id="SSF103473">
    <property type="entry name" value="MFS general substrate transporter"/>
    <property type="match status" value="1"/>
</dbReference>
<evidence type="ECO:0000256" key="2">
    <source>
        <dbReference type="ARBA" id="ARBA00022692"/>
    </source>
</evidence>
<evidence type="ECO:0000256" key="1">
    <source>
        <dbReference type="ARBA" id="ARBA00004651"/>
    </source>
</evidence>
<keyword evidence="3 6" id="KW-1133">Transmembrane helix</keyword>
<evidence type="ECO:0000256" key="5">
    <source>
        <dbReference type="SAM" id="MobiDB-lite"/>
    </source>
</evidence>
<reference evidence="8" key="1">
    <citation type="submission" date="2020-02" db="EMBL/GenBank/DDBJ databases">
        <authorList>
            <person name="Meier V. D."/>
        </authorList>
    </citation>
    <scope>NUCLEOTIDE SEQUENCE</scope>
    <source>
        <strain evidence="8">AVDCRST_MAG07</strain>
    </source>
</reference>
<feature type="transmembrane region" description="Helical" evidence="6">
    <location>
        <begin position="122"/>
        <end position="140"/>
    </location>
</feature>
<dbReference type="InterPro" id="IPR020846">
    <property type="entry name" value="MFS_dom"/>
</dbReference>
<feature type="region of interest" description="Disordered" evidence="5">
    <location>
        <begin position="340"/>
        <end position="359"/>
    </location>
</feature>
<proteinExistence type="predicted"/>
<evidence type="ECO:0000259" key="7">
    <source>
        <dbReference type="PROSITE" id="PS50850"/>
    </source>
</evidence>
<feature type="transmembrane region" description="Helical" evidence="6">
    <location>
        <begin position="195"/>
        <end position="219"/>
    </location>
</feature>
<dbReference type="InterPro" id="IPR036259">
    <property type="entry name" value="MFS_trans_sf"/>
</dbReference>
<feature type="transmembrane region" description="Helical" evidence="6">
    <location>
        <begin position="161"/>
        <end position="189"/>
    </location>
</feature>
<dbReference type="PROSITE" id="PS50850">
    <property type="entry name" value="MFS"/>
    <property type="match status" value="1"/>
</dbReference>
<evidence type="ECO:0000256" key="4">
    <source>
        <dbReference type="ARBA" id="ARBA00023136"/>
    </source>
</evidence>
<accession>A0A6J4LZK6</accession>
<feature type="domain" description="Major facilitator superfamily (MFS) profile" evidence="7">
    <location>
        <begin position="1"/>
        <end position="343"/>
    </location>
</feature>
<comment type="subcellular location">
    <subcellularLocation>
        <location evidence="1">Cell membrane</location>
        <topology evidence="1">Multi-pass membrane protein</topology>
    </subcellularLocation>
</comment>
<feature type="transmembrane region" description="Helical" evidence="6">
    <location>
        <begin position="231"/>
        <end position="250"/>
    </location>
</feature>
<protein>
    <submittedName>
        <fullName evidence="8">Uncharacterized MFS-type transporter</fullName>
    </submittedName>
</protein>
<dbReference type="InterPro" id="IPR052528">
    <property type="entry name" value="Sugar_transport-like"/>
</dbReference>
<feature type="transmembrane region" description="Helical" evidence="6">
    <location>
        <begin position="256"/>
        <end position="281"/>
    </location>
</feature>
<evidence type="ECO:0000256" key="6">
    <source>
        <dbReference type="SAM" id="Phobius"/>
    </source>
</evidence>
<keyword evidence="2 6" id="KW-0812">Transmembrane</keyword>
<organism evidence="8">
    <name type="scientific">uncultured Frankineae bacterium</name>
    <dbReference type="NCBI Taxonomy" id="437475"/>
    <lineage>
        <taxon>Bacteria</taxon>
        <taxon>Bacillati</taxon>
        <taxon>Actinomycetota</taxon>
        <taxon>Actinomycetes</taxon>
        <taxon>Frankiales</taxon>
        <taxon>environmental samples</taxon>
    </lineage>
</organism>
<dbReference type="GO" id="GO:0022857">
    <property type="term" value="F:transmembrane transporter activity"/>
    <property type="evidence" value="ECO:0007669"/>
    <property type="project" value="InterPro"/>
</dbReference>
<gene>
    <name evidence="8" type="ORF">AVDCRST_MAG07-2437</name>
</gene>
<sequence length="359" mass="35143">MLSAGFAVLPLVAAVAVGRLADRRGERPVLVVGALLVLTSTVAFALGGRSLPALVACSAVLGFGHLLLMVAEQSLVADAARTRSRDAAFGHYAFASSAGQAVGPAALAVLGGQRVSPATGPLFLSGIAMAAVLLAVAVGLRRGGRGRATAGVRPDRARSLLRVPGLPAAVVASLVVVAAIDVVAVYLPALGTERGLAASTVGLLLVLRAVATMASRSFLAAAVALLGRSRLLVVGALAAGGALVVLALPVPLAALVAAVVVAGIGLGVGQPLTMSWVTLLAPPRQRATAVSLRLTGNRLGQALVPAVVGSVAGGAGAGGVLATTGTLLAGATVLSARRVARAGTPERGDAPDAPDPGEP</sequence>
<dbReference type="GO" id="GO:0005886">
    <property type="term" value="C:plasma membrane"/>
    <property type="evidence" value="ECO:0007669"/>
    <property type="project" value="UniProtKB-SubCell"/>
</dbReference>
<keyword evidence="4 6" id="KW-0472">Membrane</keyword>
<dbReference type="CDD" id="cd06174">
    <property type="entry name" value="MFS"/>
    <property type="match status" value="1"/>
</dbReference>
<dbReference type="PANTHER" id="PTHR23526:SF4">
    <property type="entry name" value="INTEGRAL MEMBRANE TRANSPORT PROTEIN"/>
    <property type="match status" value="1"/>
</dbReference>